<dbReference type="AlphaFoldDB" id="A0A7S7SLE4"/>
<evidence type="ECO:0008006" key="3">
    <source>
        <dbReference type="Google" id="ProtNLM"/>
    </source>
</evidence>
<dbReference type="RefSeq" id="WP_194450410.1">
    <property type="nucleotide sequence ID" value="NZ_CP063849.1"/>
</dbReference>
<proteinExistence type="predicted"/>
<organism evidence="1 2">
    <name type="scientific">Paludibaculum fermentans</name>
    <dbReference type="NCBI Taxonomy" id="1473598"/>
    <lineage>
        <taxon>Bacteria</taxon>
        <taxon>Pseudomonadati</taxon>
        <taxon>Acidobacteriota</taxon>
        <taxon>Terriglobia</taxon>
        <taxon>Bryobacterales</taxon>
        <taxon>Bryobacteraceae</taxon>
        <taxon>Paludibaculum</taxon>
    </lineage>
</organism>
<dbReference type="InterPro" id="IPR014756">
    <property type="entry name" value="Ig_E-set"/>
</dbReference>
<sequence>MQHSNVNPNQFGKLYSLQVDGQVYAQPLYVSGVEVPGYGKRNILVVATMHNSVYAFDAAAPPTNPPLWKVSLGTPVPSANYSIEYYYTDISPEVGILSTPVIEASTNTIYVVASTYSDRAYSFKLHGLDLATGVQVAGGPVTISGQVEGVGSDNKDGIVSFVPFAHIQRPALLLHDGVVYVGFGSHGDSGVYHGWLFGYSAANLTQQVSVLNTSPDAEGASFWMTGHGPSVDEDGNIYTATANGGFDGQRDFGQSFLKLDANLGVLDSFTPDNWQYLNDVDNDLGSTTPIPLPGTDLLIGGGKEGVLYVIKRGNMGQMSEGNPLAVQSFRIAEAGLYNMAYWNRPGAPLLFVQGFGAPVRAYQLKDGKFDTTPVNESVNAGGIPFLGMTVSSNQNDPSTAILWTTSTDGGNVGRPWPGVFHAFDATDLTQEIWNSDMAAGDTLPSFAKFGNPTVANGRVYVPTFSNQIAVYGLRSGGSNGLSEITVGNAFSMQGGAVSPGELVAITGTGIGPDTAVEYKADDSSTGTLPQILGGVKVLFDDQPASIVYASSTKALAVVPYSVIGKTSVTVTLQHDGLTTEPQALEVTDAHPGISTVDGSGVGAGAFDNEDATANSPQNPAYPSTTISGLITGVGITDPQNDSIDETYIPFNFPLPKLTVTASIGGVDAEVLYAGGKPGLLGPVLYVRIHVPDQIQPGSAVPLVVRVGEFTSPAVTVSIAGDGAAPLSSSQHVVPNRQFGKR</sequence>
<dbReference type="InterPro" id="IPR013783">
    <property type="entry name" value="Ig-like_fold"/>
</dbReference>
<evidence type="ECO:0000313" key="1">
    <source>
        <dbReference type="EMBL" id="QOY88748.1"/>
    </source>
</evidence>
<accession>A0A7S7SLE4</accession>
<protein>
    <recommendedName>
        <fullName evidence="3">IPT/TIG domain-containing protein</fullName>
    </recommendedName>
</protein>
<dbReference type="EMBL" id="CP063849">
    <property type="protein sequence ID" value="QOY88748.1"/>
    <property type="molecule type" value="Genomic_DNA"/>
</dbReference>
<keyword evidence="2" id="KW-1185">Reference proteome</keyword>
<dbReference type="InterPro" id="IPR017803">
    <property type="entry name" value="CHP03437_C"/>
</dbReference>
<gene>
    <name evidence="1" type="ORF">IRI77_01935</name>
</gene>
<dbReference type="InterPro" id="IPR011047">
    <property type="entry name" value="Quinoprotein_ADH-like_sf"/>
</dbReference>
<name>A0A7S7SLE4_PALFE</name>
<dbReference type="SUPFAM" id="SSF50998">
    <property type="entry name" value="Quinoprotein alcohol dehydrogenase-like"/>
    <property type="match status" value="1"/>
</dbReference>
<dbReference type="NCBIfam" id="TIGR03437">
    <property type="entry name" value="Soli_cterm"/>
    <property type="match status" value="1"/>
</dbReference>
<reference evidence="1 2" key="1">
    <citation type="submission" date="2020-10" db="EMBL/GenBank/DDBJ databases">
        <title>Complete genome sequence of Paludibaculum fermentans P105T, a facultatively anaerobic acidobacterium capable of dissimilatory Fe(III) reduction.</title>
        <authorList>
            <person name="Dedysh S.N."/>
            <person name="Beletsky A.V."/>
            <person name="Kulichevskaya I.S."/>
            <person name="Mardanov A.V."/>
            <person name="Ravin N.V."/>
        </authorList>
    </citation>
    <scope>NUCLEOTIDE SEQUENCE [LARGE SCALE GENOMIC DNA]</scope>
    <source>
        <strain evidence="1 2">P105</strain>
    </source>
</reference>
<dbReference type="Gene3D" id="2.60.40.10">
    <property type="entry name" value="Immunoglobulins"/>
    <property type="match status" value="1"/>
</dbReference>
<dbReference type="SUPFAM" id="SSF81296">
    <property type="entry name" value="E set domains"/>
    <property type="match status" value="1"/>
</dbReference>
<dbReference type="Proteomes" id="UP000593892">
    <property type="component" value="Chromosome"/>
</dbReference>
<evidence type="ECO:0000313" key="2">
    <source>
        <dbReference type="Proteomes" id="UP000593892"/>
    </source>
</evidence>
<dbReference type="KEGG" id="pfer:IRI77_01935"/>